<evidence type="ECO:0000256" key="1">
    <source>
        <dbReference type="SAM" id="MobiDB-lite"/>
    </source>
</evidence>
<reference evidence="3" key="2">
    <citation type="journal article" date="2023" name="Microbiol Resour">
        <title>Decontamination and Annotation of the Draft Genome Sequence of the Oomycete Lagenidium giganteum ARSEF 373.</title>
        <authorList>
            <person name="Morgan W.R."/>
            <person name="Tartar A."/>
        </authorList>
    </citation>
    <scope>NUCLEOTIDE SEQUENCE</scope>
    <source>
        <strain evidence="3">ARSEF 373</strain>
    </source>
</reference>
<dbReference type="InterPro" id="IPR025898">
    <property type="entry name" value="Tc3_transposase_DNA-bd_dom"/>
</dbReference>
<proteinExistence type="predicted"/>
<comment type="caution">
    <text evidence="3">The sequence shown here is derived from an EMBL/GenBank/DDBJ whole genome shotgun (WGS) entry which is preliminary data.</text>
</comment>
<dbReference type="Gene3D" id="1.10.10.60">
    <property type="entry name" value="Homeodomain-like"/>
    <property type="match status" value="1"/>
</dbReference>
<dbReference type="GO" id="GO:0003677">
    <property type="term" value="F:DNA binding"/>
    <property type="evidence" value="ECO:0007669"/>
    <property type="project" value="InterPro"/>
</dbReference>
<organism evidence="3 4">
    <name type="scientific">Lagenidium giganteum</name>
    <dbReference type="NCBI Taxonomy" id="4803"/>
    <lineage>
        <taxon>Eukaryota</taxon>
        <taxon>Sar</taxon>
        <taxon>Stramenopiles</taxon>
        <taxon>Oomycota</taxon>
        <taxon>Peronosporomycetes</taxon>
        <taxon>Pythiales</taxon>
        <taxon>Pythiaceae</taxon>
    </lineage>
</organism>
<gene>
    <name evidence="3" type="ORF">N0F65_010087</name>
</gene>
<reference evidence="3" key="1">
    <citation type="submission" date="2022-11" db="EMBL/GenBank/DDBJ databases">
        <authorList>
            <person name="Morgan W.R."/>
            <person name="Tartar A."/>
        </authorList>
    </citation>
    <scope>NUCLEOTIDE SEQUENCE</scope>
    <source>
        <strain evidence="3">ARSEF 373</strain>
    </source>
</reference>
<dbReference type="Proteomes" id="UP001146120">
    <property type="component" value="Unassembled WGS sequence"/>
</dbReference>
<dbReference type="Pfam" id="PF11427">
    <property type="entry name" value="HTH_Tnp_Tc3_1"/>
    <property type="match status" value="1"/>
</dbReference>
<evidence type="ECO:0000313" key="3">
    <source>
        <dbReference type="EMBL" id="DAZ94048.1"/>
    </source>
</evidence>
<evidence type="ECO:0000313" key="4">
    <source>
        <dbReference type="Proteomes" id="UP001146120"/>
    </source>
</evidence>
<dbReference type="EMBL" id="DAKRPA010000273">
    <property type="protein sequence ID" value="DAZ94048.1"/>
    <property type="molecule type" value="Genomic_DNA"/>
</dbReference>
<dbReference type="AlphaFoldDB" id="A0AAV2YL96"/>
<name>A0AAV2YL96_9STRA</name>
<feature type="domain" description="Tc3 transposase DNA binding" evidence="2">
    <location>
        <begin position="4"/>
        <end position="46"/>
    </location>
</feature>
<accession>A0AAV2YL96</accession>
<feature type="region of interest" description="Disordered" evidence="1">
    <location>
        <begin position="43"/>
        <end position="64"/>
    </location>
</feature>
<evidence type="ECO:0000259" key="2">
    <source>
        <dbReference type="Pfam" id="PF11427"/>
    </source>
</evidence>
<protein>
    <recommendedName>
        <fullName evidence="2">Tc3 transposase DNA binding domain-containing protein</fullName>
    </recommendedName>
</protein>
<sequence>MPSGTELPEREKGMILGLKAAGKTNVAIAKELNRSEKAVRNFFKDPEGLNRRPQTGRPKSLSPRDQRSIFRLAYKCAEVLQLVLLAVKVSRSRASPISRLV</sequence>
<keyword evidence="4" id="KW-1185">Reference proteome</keyword>